<feature type="region of interest" description="Disordered" evidence="1">
    <location>
        <begin position="32"/>
        <end position="52"/>
    </location>
</feature>
<protein>
    <submittedName>
        <fullName evidence="2">Uncharacterized protein</fullName>
    </submittedName>
</protein>
<proteinExistence type="predicted"/>
<keyword evidence="3" id="KW-1185">Reference proteome</keyword>
<evidence type="ECO:0000313" key="2">
    <source>
        <dbReference type="EMBL" id="KAK7319827.1"/>
    </source>
</evidence>
<reference evidence="2 3" key="1">
    <citation type="submission" date="2024-01" db="EMBL/GenBank/DDBJ databases">
        <title>The genomes of 5 underutilized Papilionoideae crops provide insights into root nodulation and disease resistance.</title>
        <authorList>
            <person name="Yuan L."/>
        </authorList>
    </citation>
    <scope>NUCLEOTIDE SEQUENCE [LARGE SCALE GENOMIC DNA]</scope>
    <source>
        <strain evidence="2">LY-2023</strain>
        <tissue evidence="2">Leaf</tissue>
    </source>
</reference>
<name>A0AAN9KLT5_CLITE</name>
<evidence type="ECO:0000256" key="1">
    <source>
        <dbReference type="SAM" id="MobiDB-lite"/>
    </source>
</evidence>
<organism evidence="2 3">
    <name type="scientific">Clitoria ternatea</name>
    <name type="common">Butterfly pea</name>
    <dbReference type="NCBI Taxonomy" id="43366"/>
    <lineage>
        <taxon>Eukaryota</taxon>
        <taxon>Viridiplantae</taxon>
        <taxon>Streptophyta</taxon>
        <taxon>Embryophyta</taxon>
        <taxon>Tracheophyta</taxon>
        <taxon>Spermatophyta</taxon>
        <taxon>Magnoliopsida</taxon>
        <taxon>eudicotyledons</taxon>
        <taxon>Gunneridae</taxon>
        <taxon>Pentapetalae</taxon>
        <taxon>rosids</taxon>
        <taxon>fabids</taxon>
        <taxon>Fabales</taxon>
        <taxon>Fabaceae</taxon>
        <taxon>Papilionoideae</taxon>
        <taxon>50 kb inversion clade</taxon>
        <taxon>NPAAA clade</taxon>
        <taxon>indigoferoid/millettioid clade</taxon>
        <taxon>Phaseoleae</taxon>
        <taxon>Clitoria</taxon>
    </lineage>
</organism>
<feature type="compositionally biased region" description="Polar residues" evidence="1">
    <location>
        <begin position="38"/>
        <end position="50"/>
    </location>
</feature>
<gene>
    <name evidence="2" type="ORF">RJT34_04555</name>
</gene>
<sequence length="164" mass="18013">MACVPHQNSLSCLSDLSPYSNSSPISNLSPHSELLPLSNLSPRSDSSPGTSRLEKIIPQQLPQETFQLGTQLGSTPKARNWEAFVPPGLREGPTAPSLSPILGKNKWELFLLILSSSQEFRAGKKEHFKEITQVNDASDEEEEEIFQVELEGYALSAAFLCSKD</sequence>
<evidence type="ECO:0000313" key="3">
    <source>
        <dbReference type="Proteomes" id="UP001359559"/>
    </source>
</evidence>
<accession>A0AAN9KLT5</accession>
<comment type="caution">
    <text evidence="2">The sequence shown here is derived from an EMBL/GenBank/DDBJ whole genome shotgun (WGS) entry which is preliminary data.</text>
</comment>
<dbReference type="AlphaFoldDB" id="A0AAN9KLT5"/>
<dbReference type="Proteomes" id="UP001359559">
    <property type="component" value="Unassembled WGS sequence"/>
</dbReference>
<dbReference type="EMBL" id="JAYKXN010000001">
    <property type="protein sequence ID" value="KAK7319827.1"/>
    <property type="molecule type" value="Genomic_DNA"/>
</dbReference>